<dbReference type="OrthoDB" id="408954at2759"/>
<comment type="subcellular location">
    <subcellularLocation>
        <location evidence="1">Membrane</location>
    </subcellularLocation>
</comment>
<protein>
    <recommendedName>
        <fullName evidence="5">Fatty acid hydroxylase domain-containing protein</fullName>
    </recommendedName>
</protein>
<dbReference type="PANTHER" id="PTHR11863">
    <property type="entry name" value="STEROL DESATURASE"/>
    <property type="match status" value="1"/>
</dbReference>
<keyword evidence="2" id="KW-0812">Transmembrane</keyword>
<keyword evidence="4" id="KW-0472">Membrane</keyword>
<evidence type="ECO:0000256" key="3">
    <source>
        <dbReference type="ARBA" id="ARBA00022989"/>
    </source>
</evidence>
<dbReference type="GO" id="GO:0008610">
    <property type="term" value="P:lipid biosynthetic process"/>
    <property type="evidence" value="ECO:0007669"/>
    <property type="project" value="InterPro"/>
</dbReference>
<dbReference type="GO" id="GO:0005506">
    <property type="term" value="F:iron ion binding"/>
    <property type="evidence" value="ECO:0007669"/>
    <property type="project" value="InterPro"/>
</dbReference>
<evidence type="ECO:0000313" key="6">
    <source>
        <dbReference type="EMBL" id="KAF7508630.1"/>
    </source>
</evidence>
<dbReference type="AlphaFoldDB" id="A0A8H7E4U7"/>
<feature type="domain" description="Fatty acid hydroxylase" evidence="5">
    <location>
        <begin position="127"/>
        <end position="255"/>
    </location>
</feature>
<dbReference type="GO" id="GO:0016491">
    <property type="term" value="F:oxidoreductase activity"/>
    <property type="evidence" value="ECO:0007669"/>
    <property type="project" value="InterPro"/>
</dbReference>
<organism evidence="6 7">
    <name type="scientific">Endocarpon pusillum</name>
    <dbReference type="NCBI Taxonomy" id="364733"/>
    <lineage>
        <taxon>Eukaryota</taxon>
        <taxon>Fungi</taxon>
        <taxon>Dikarya</taxon>
        <taxon>Ascomycota</taxon>
        <taxon>Pezizomycotina</taxon>
        <taxon>Eurotiomycetes</taxon>
        <taxon>Chaetothyriomycetidae</taxon>
        <taxon>Verrucariales</taxon>
        <taxon>Verrucariaceae</taxon>
        <taxon>Endocarpon</taxon>
    </lineage>
</organism>
<accession>A0A8H7E4U7</accession>
<proteinExistence type="predicted"/>
<evidence type="ECO:0000256" key="1">
    <source>
        <dbReference type="ARBA" id="ARBA00004370"/>
    </source>
</evidence>
<dbReference type="GO" id="GO:0016020">
    <property type="term" value="C:membrane"/>
    <property type="evidence" value="ECO:0007669"/>
    <property type="project" value="UniProtKB-SubCell"/>
</dbReference>
<name>A0A8H7E4U7_9EURO</name>
<dbReference type="InterPro" id="IPR050307">
    <property type="entry name" value="Sterol_Desaturase_Related"/>
</dbReference>
<comment type="caution">
    <text evidence="6">The sequence shown here is derived from an EMBL/GenBank/DDBJ whole genome shotgun (WGS) entry which is preliminary data.</text>
</comment>
<evidence type="ECO:0000256" key="4">
    <source>
        <dbReference type="ARBA" id="ARBA00023136"/>
    </source>
</evidence>
<evidence type="ECO:0000259" key="5">
    <source>
        <dbReference type="Pfam" id="PF04116"/>
    </source>
</evidence>
<dbReference type="InterPro" id="IPR006694">
    <property type="entry name" value="Fatty_acid_hydroxylase"/>
</dbReference>
<dbReference type="Pfam" id="PF04116">
    <property type="entry name" value="FA_hydroxylase"/>
    <property type="match status" value="1"/>
</dbReference>
<reference evidence="6" key="1">
    <citation type="submission" date="2020-02" db="EMBL/GenBank/DDBJ databases">
        <authorList>
            <person name="Palmer J.M."/>
        </authorList>
    </citation>
    <scope>NUCLEOTIDE SEQUENCE</scope>
    <source>
        <strain evidence="6">EPUS1.4</strain>
        <tissue evidence="6">Thallus</tissue>
    </source>
</reference>
<dbReference type="Proteomes" id="UP000606974">
    <property type="component" value="Unassembled WGS sequence"/>
</dbReference>
<keyword evidence="3" id="KW-1133">Transmembrane helix</keyword>
<evidence type="ECO:0000256" key="2">
    <source>
        <dbReference type="ARBA" id="ARBA00022692"/>
    </source>
</evidence>
<keyword evidence="7" id="KW-1185">Reference proteome</keyword>
<evidence type="ECO:0000313" key="7">
    <source>
        <dbReference type="Proteomes" id="UP000606974"/>
    </source>
</evidence>
<sequence length="281" mass="32344">MANSISPPPILLALGTWWNWLCQSYSPWQVELLVTVFVQLIGFWLPATVYQLVDICFPEFSKAHKHQPEPHRQPTRAEIVHCIRYAVLVTLADIAIQIGIGYLTEFRPIFVITSTLPTFKEMVRHFVWGNIAHEVLAYYVHRILHLPRFYARYHKLHHSFTAPIAFTGLYSSPVEHFFADIIPIVLPLALVAHYYEPVHILSFNCFLISVLLVGTAEHSGYDFAQPPMSKAHDLHHEKFNVHYGSLHFMDWLHGTNVLKRHRSPEVEGKMKDVGSTAKIYA</sequence>
<dbReference type="EMBL" id="JAACFV010000051">
    <property type="protein sequence ID" value="KAF7508630.1"/>
    <property type="molecule type" value="Genomic_DNA"/>
</dbReference>
<gene>
    <name evidence="6" type="ORF">GJ744_009022</name>
</gene>